<dbReference type="InterPro" id="IPR031657">
    <property type="entry name" value="REPA_OB_2"/>
</dbReference>
<dbReference type="Pfam" id="PF01336">
    <property type="entry name" value="tRNA_anti-codon"/>
    <property type="match status" value="1"/>
</dbReference>
<proteinExistence type="inferred from homology"/>
<dbReference type="Pfam" id="PF16900">
    <property type="entry name" value="REPA_OB_2"/>
    <property type="match status" value="1"/>
</dbReference>
<keyword evidence="4 11" id="KW-0479">Metal-binding</keyword>
<dbReference type="GO" id="GO:0006281">
    <property type="term" value="P:DNA repair"/>
    <property type="evidence" value="ECO:0007669"/>
    <property type="project" value="InterPro"/>
</dbReference>
<dbReference type="CDD" id="cd04476">
    <property type="entry name" value="RPA1_DBD_C"/>
    <property type="match status" value="1"/>
</dbReference>
<keyword evidence="3 11" id="KW-0235">DNA replication</keyword>
<dbReference type="FunFam" id="2.40.50.140:FF:000041">
    <property type="entry name" value="Replication protein A subunit"/>
    <property type="match status" value="1"/>
</dbReference>
<evidence type="ECO:0000256" key="1">
    <source>
        <dbReference type="ARBA" id="ARBA00004123"/>
    </source>
</evidence>
<evidence type="ECO:0000256" key="12">
    <source>
        <dbReference type="SAM" id="MobiDB-lite"/>
    </source>
</evidence>
<comment type="similarity">
    <text evidence="2 11">Belongs to the replication factor A protein 1 family.</text>
</comment>
<keyword evidence="6 11" id="KW-0862">Zinc</keyword>
<dbReference type="FunFam" id="2.40.50.140:FF:000090">
    <property type="entry name" value="Replication protein A subunit"/>
    <property type="match status" value="1"/>
</dbReference>
<evidence type="ECO:0000313" key="17">
    <source>
        <dbReference type="EMBL" id="MBC1176445.1"/>
    </source>
</evidence>
<dbReference type="GO" id="GO:0006260">
    <property type="term" value="P:DNA replication"/>
    <property type="evidence" value="ECO:0007669"/>
    <property type="project" value="UniProtKB-KW"/>
</dbReference>
<dbReference type="InterPro" id="IPR013955">
    <property type="entry name" value="Rep_factor-A_C"/>
</dbReference>
<reference evidence="17" key="2">
    <citation type="journal article" date="2020" name="BMC">
        <title>Leishmania infection induces a limited differential gene expression in the sand fly midgut.</title>
        <authorList>
            <person name="Coutinho-Abreu I.V."/>
            <person name="Serafim T.D."/>
            <person name="Meneses C."/>
            <person name="Kamhawi S."/>
            <person name="Oliveira F."/>
            <person name="Valenzuela J.G."/>
        </authorList>
    </citation>
    <scope>NUCLEOTIDE SEQUENCE</scope>
    <source>
        <strain evidence="17">Jacobina</strain>
        <tissue evidence="17">Midgut</tissue>
    </source>
</reference>
<dbReference type="InterPro" id="IPR007199">
    <property type="entry name" value="Rep_factor-A_N"/>
</dbReference>
<dbReference type="CDD" id="cd04477">
    <property type="entry name" value="RPA1N"/>
    <property type="match status" value="1"/>
</dbReference>
<dbReference type="GO" id="GO:0005634">
    <property type="term" value="C:nucleus"/>
    <property type="evidence" value="ECO:0007669"/>
    <property type="project" value="UniProtKB-SubCell"/>
</dbReference>
<evidence type="ECO:0000256" key="3">
    <source>
        <dbReference type="ARBA" id="ARBA00022705"/>
    </source>
</evidence>
<dbReference type="EMBL" id="GITU01007742">
    <property type="protein sequence ID" value="MBC1176445.1"/>
    <property type="molecule type" value="Transcribed_RNA"/>
</dbReference>
<evidence type="ECO:0000313" key="18">
    <source>
        <dbReference type="EnsemblMetazoa" id="LLOJ006328-PA"/>
    </source>
</evidence>
<feature type="compositionally biased region" description="Low complexity" evidence="12">
    <location>
        <begin position="141"/>
        <end position="151"/>
    </location>
</feature>
<dbReference type="VEuPathDB" id="VectorBase:LLOJ006328"/>
<keyword evidence="19" id="KW-1185">Reference proteome</keyword>
<dbReference type="EnsemblMetazoa" id="LLOJ006328-RA">
    <property type="protein sequence ID" value="LLOJ006328-PA"/>
    <property type="gene ID" value="LLOJ006328"/>
</dbReference>
<dbReference type="Pfam" id="PF08646">
    <property type="entry name" value="Rep_fac-A_C"/>
    <property type="match status" value="1"/>
</dbReference>
<evidence type="ECO:0000256" key="5">
    <source>
        <dbReference type="ARBA" id="ARBA00022771"/>
    </source>
</evidence>
<evidence type="ECO:0000313" key="19">
    <source>
        <dbReference type="Proteomes" id="UP000092461"/>
    </source>
</evidence>
<evidence type="ECO:0000256" key="6">
    <source>
        <dbReference type="ARBA" id="ARBA00022833"/>
    </source>
</evidence>
<dbReference type="AlphaFoldDB" id="A0A1B0CNK6"/>
<evidence type="ECO:0000259" key="16">
    <source>
        <dbReference type="Pfam" id="PF16900"/>
    </source>
</evidence>
<dbReference type="Pfam" id="PF04057">
    <property type="entry name" value="Rep-A_N"/>
    <property type="match status" value="1"/>
</dbReference>
<dbReference type="CDD" id="cd04474">
    <property type="entry name" value="RPA1_DBD_A"/>
    <property type="match status" value="1"/>
</dbReference>
<evidence type="ECO:0000259" key="13">
    <source>
        <dbReference type="Pfam" id="PF01336"/>
    </source>
</evidence>
<dbReference type="PANTHER" id="PTHR47165">
    <property type="entry name" value="OS03G0429900 PROTEIN"/>
    <property type="match status" value="1"/>
</dbReference>
<feature type="region of interest" description="Disordered" evidence="12">
    <location>
        <begin position="130"/>
        <end position="158"/>
    </location>
</feature>
<dbReference type="Gene3D" id="2.40.50.140">
    <property type="entry name" value="Nucleic acid-binding proteins"/>
    <property type="match status" value="4"/>
</dbReference>
<dbReference type="GO" id="GO:0008270">
    <property type="term" value="F:zinc ion binding"/>
    <property type="evidence" value="ECO:0007669"/>
    <property type="project" value="UniProtKB-KW"/>
</dbReference>
<keyword evidence="7 11" id="KW-0238">DNA-binding</keyword>
<feature type="domain" description="Replication protein A OB" evidence="16">
    <location>
        <begin position="291"/>
        <end position="389"/>
    </location>
</feature>
<dbReference type="InterPro" id="IPR012340">
    <property type="entry name" value="NA-bd_OB-fold"/>
</dbReference>
<dbReference type="PANTHER" id="PTHR47165:SF4">
    <property type="entry name" value="OS03G0429900 PROTEIN"/>
    <property type="match status" value="1"/>
</dbReference>
<comment type="subcellular location">
    <subcellularLocation>
        <location evidence="1 11">Nucleus</location>
    </subcellularLocation>
</comment>
<reference evidence="19" key="1">
    <citation type="submission" date="2012-05" db="EMBL/GenBank/DDBJ databases">
        <title>Whole Genome Assembly of Lutzomyia longipalpis.</title>
        <authorList>
            <person name="Richards S."/>
            <person name="Qu C."/>
            <person name="Dillon R."/>
            <person name="Worley K."/>
            <person name="Scherer S."/>
            <person name="Batterton M."/>
            <person name="Taylor A."/>
            <person name="Hawes A."/>
            <person name="Hernandez B."/>
            <person name="Kovar C."/>
            <person name="Mandapat C."/>
            <person name="Pham C."/>
            <person name="Qu C."/>
            <person name="Jing C."/>
            <person name="Bess C."/>
            <person name="Bandaranaike D."/>
            <person name="Ngo D."/>
            <person name="Ongeri F."/>
            <person name="Arias F."/>
            <person name="Lara F."/>
            <person name="Weissenberger G."/>
            <person name="Kamau G."/>
            <person name="Han H."/>
            <person name="Shen H."/>
            <person name="Dinh H."/>
            <person name="Khalil I."/>
            <person name="Jones J."/>
            <person name="Shafer J."/>
            <person name="Jayaseelan J."/>
            <person name="Quiroz J."/>
            <person name="Blankenburg K."/>
            <person name="Nguyen L."/>
            <person name="Jackson L."/>
            <person name="Francisco L."/>
            <person name="Tang L.-Y."/>
            <person name="Pu L.-L."/>
            <person name="Perales L."/>
            <person name="Lorensuhewa L."/>
            <person name="Munidasa M."/>
            <person name="Coyle M."/>
            <person name="Taylor M."/>
            <person name="Puazo M."/>
            <person name="Firestine M."/>
            <person name="Scheel M."/>
            <person name="Javaid M."/>
            <person name="Wang M."/>
            <person name="Li M."/>
            <person name="Tabassum N."/>
            <person name="Saada N."/>
            <person name="Osuji N."/>
            <person name="Aqrawi P."/>
            <person name="Fu Q."/>
            <person name="Thornton R."/>
            <person name="Raj R."/>
            <person name="Goodspeed R."/>
            <person name="Mata R."/>
            <person name="Najjar R."/>
            <person name="Gubbala S."/>
            <person name="Lee S."/>
            <person name="Denson S."/>
            <person name="Patil S."/>
            <person name="Macmil S."/>
            <person name="Qi S."/>
            <person name="Matskevitch T."/>
            <person name="Palculict T."/>
            <person name="Mathew T."/>
            <person name="Vee V."/>
            <person name="Velamala V."/>
            <person name="Korchina V."/>
            <person name="Cai W."/>
            <person name="Liu W."/>
            <person name="Dai W."/>
            <person name="Zou X."/>
            <person name="Zhu Y."/>
            <person name="Zhang Y."/>
            <person name="Wu Y.-Q."/>
            <person name="Xin Y."/>
            <person name="Nazarath L."/>
            <person name="Kovar C."/>
            <person name="Han Y."/>
            <person name="Muzny D."/>
            <person name="Gibbs R."/>
        </authorList>
    </citation>
    <scope>NUCLEOTIDE SEQUENCE [LARGE SCALE GENOMIC DNA]</scope>
    <source>
        <strain evidence="19">Jacobina</strain>
    </source>
</reference>
<reference evidence="18" key="3">
    <citation type="submission" date="2020-05" db="UniProtKB">
        <authorList>
            <consortium name="EnsemblMetazoa"/>
        </authorList>
    </citation>
    <scope>IDENTIFICATION</scope>
    <source>
        <strain evidence="18">Jacobina</strain>
    </source>
</reference>
<accession>A0A1B0CNK6</accession>
<evidence type="ECO:0000256" key="4">
    <source>
        <dbReference type="ARBA" id="ARBA00022723"/>
    </source>
</evidence>
<dbReference type="InterPro" id="IPR004591">
    <property type="entry name" value="Rfa1"/>
</dbReference>
<sequence length="605" mass="67268">MDSSDWPELSRGAIRRLIDGAQEQPVLQILGAKLIPNSENERYRLLISDGLNLHSYAMLTSQLNYMFKEGSLADFSIFRLKRFNTSNIPTKPENSIGRRVIVLLDIEILTPGGQVGVKIGNPVALEQKPEAANMNGGSGSGAASTAPGTPGNQRNKANLNDSISLENSVINPICSLTPYQNKWVIKARVTHKATVRTWKNDKGEGKLFSFELVDQSGEIRATAFRDQVDKFYDMLEVDKVYLVSKCSLKPADKRFNNTKNEYELTLNNETIIQECFDDMEVPTTMFNFVPISQITNMEPNSLIDVVGVCTSSGEVVKFTSRASGRDLQKREVTLVDTSKASVNLTLWGNDAENFDCTYQPVVAIKGARITEFGGGKSISLIGSSIMKMNPDIPEGHKIRGWFDNGGAEDIDTNISTRTGTGTGMKTDWVTFHEAKMKNLGMGDNADYFQTKGIVHLVRSNNCVYKSCPQASCNKKVVDQDDGTYRCEKCGTSYPNFKYRYLLSMSIGDWTSNRWVTCFDEVAEQIIGKSAQEMGELLSTTPDEGEAALHDIHFSTYIFKLRIKMEHFGDNSRNKISVVTATPVNYNEYNEYLIKNLSNLTGITAN</sequence>
<dbReference type="InterPro" id="IPR047192">
    <property type="entry name" value="Euk_RPA1_DBD_C"/>
</dbReference>
<organism evidence="18 19">
    <name type="scientific">Lutzomyia longipalpis</name>
    <name type="common">Sand fly</name>
    <dbReference type="NCBI Taxonomy" id="7200"/>
    <lineage>
        <taxon>Eukaryota</taxon>
        <taxon>Metazoa</taxon>
        <taxon>Ecdysozoa</taxon>
        <taxon>Arthropoda</taxon>
        <taxon>Hexapoda</taxon>
        <taxon>Insecta</taxon>
        <taxon>Pterygota</taxon>
        <taxon>Neoptera</taxon>
        <taxon>Endopterygota</taxon>
        <taxon>Diptera</taxon>
        <taxon>Nematocera</taxon>
        <taxon>Psychodoidea</taxon>
        <taxon>Psychodidae</taxon>
        <taxon>Lutzomyia</taxon>
        <taxon>Lutzomyia</taxon>
    </lineage>
</organism>
<evidence type="ECO:0000256" key="2">
    <source>
        <dbReference type="ARBA" id="ARBA00005690"/>
    </source>
</evidence>
<dbReference type="InterPro" id="IPR004365">
    <property type="entry name" value="NA-bd_OB_tRNA"/>
</dbReference>
<dbReference type="EMBL" id="AJWK01020464">
    <property type="status" value="NOT_ANNOTATED_CDS"/>
    <property type="molecule type" value="Genomic_DNA"/>
</dbReference>
<evidence type="ECO:0000256" key="8">
    <source>
        <dbReference type="ARBA" id="ARBA00023242"/>
    </source>
</evidence>
<feature type="domain" description="Replication factor-A protein 1 N-terminal" evidence="14">
    <location>
        <begin position="9"/>
        <end position="110"/>
    </location>
</feature>
<feature type="domain" description="OB" evidence="13">
    <location>
        <begin position="184"/>
        <end position="271"/>
    </location>
</feature>
<dbReference type="CDD" id="cd04475">
    <property type="entry name" value="RPA1_DBD_B"/>
    <property type="match status" value="1"/>
</dbReference>
<keyword evidence="8 11" id="KW-0539">Nucleus</keyword>
<dbReference type="FunFam" id="2.40.50.140:FF:000064">
    <property type="entry name" value="Replication protein A subunit"/>
    <property type="match status" value="1"/>
</dbReference>
<dbReference type="FunFam" id="2.40.50.140:FF:000117">
    <property type="entry name" value="Replication protein A subunit"/>
    <property type="match status" value="1"/>
</dbReference>
<keyword evidence="5 11" id="KW-0863">Zinc-finger</keyword>
<evidence type="ECO:0000259" key="14">
    <source>
        <dbReference type="Pfam" id="PF04057"/>
    </source>
</evidence>
<name>A0A1B0CNK6_LUTLO</name>
<dbReference type="GO" id="GO:0006310">
    <property type="term" value="P:DNA recombination"/>
    <property type="evidence" value="ECO:0007669"/>
    <property type="project" value="InterPro"/>
</dbReference>
<comment type="subunit">
    <text evidence="10 11">Component of the heterotrimeric canonical replication protein A complex (RPA).</text>
</comment>
<dbReference type="VEuPathDB" id="VectorBase:LLONM1_000604"/>
<dbReference type="NCBIfam" id="TIGR00617">
    <property type="entry name" value="rpa1"/>
    <property type="match status" value="1"/>
</dbReference>
<dbReference type="SUPFAM" id="SSF50249">
    <property type="entry name" value="Nucleic acid-binding proteins"/>
    <property type="match status" value="4"/>
</dbReference>
<evidence type="ECO:0000256" key="9">
    <source>
        <dbReference type="ARBA" id="ARBA00058595"/>
    </source>
</evidence>
<comment type="function">
    <text evidence="9 11">As part of the heterotrimeric replication protein A complex (RPA/RP-A), binds and stabilizes single-stranded DNA intermediates, that form during DNA replication or upon DNA stress. It prevents their reannealing and in parallel, recruits and activates different proteins and complexes involved in DNA metabolism. Thereby, it plays an essential role both in DNA replication and the cellular response to DNA damage.</text>
</comment>
<evidence type="ECO:0000259" key="15">
    <source>
        <dbReference type="Pfam" id="PF08646"/>
    </source>
</evidence>
<evidence type="ECO:0000256" key="10">
    <source>
        <dbReference type="ARBA" id="ARBA00062035"/>
    </source>
</evidence>
<protein>
    <recommendedName>
        <fullName evidence="11">Replication protein A subunit</fullName>
    </recommendedName>
</protein>
<evidence type="ECO:0000256" key="11">
    <source>
        <dbReference type="RuleBase" id="RU364130"/>
    </source>
</evidence>
<dbReference type="Proteomes" id="UP000092461">
    <property type="component" value="Unassembled WGS sequence"/>
</dbReference>
<evidence type="ECO:0000256" key="7">
    <source>
        <dbReference type="ARBA" id="ARBA00023125"/>
    </source>
</evidence>
<feature type="domain" description="Replication factor A C-terminal" evidence="15">
    <location>
        <begin position="447"/>
        <end position="592"/>
    </location>
</feature>
<dbReference type="GO" id="GO:0003677">
    <property type="term" value="F:DNA binding"/>
    <property type="evidence" value="ECO:0007669"/>
    <property type="project" value="UniProtKB-KW"/>
</dbReference>